<dbReference type="Proteomes" id="UP000034954">
    <property type="component" value="Unassembled WGS sequence"/>
</dbReference>
<dbReference type="SUPFAM" id="SSF140683">
    <property type="entry name" value="SP0561-like"/>
    <property type="match status" value="1"/>
</dbReference>
<sequence length="90" mass="10270">MENHEYDPGGEITGSVKLTEIAKDTKVFDIVDQYPETLQIFLDFGFSQMANPVMRKTMGRVASIEMATKMHNVDTEKFLQALNDKIRSKK</sequence>
<dbReference type="InterPro" id="IPR015077">
    <property type="entry name" value="DUF1858"/>
</dbReference>
<organism evidence="2 3">
    <name type="scientific">Candidatus Brocadia fulgida</name>
    <dbReference type="NCBI Taxonomy" id="380242"/>
    <lineage>
        <taxon>Bacteria</taxon>
        <taxon>Pseudomonadati</taxon>
        <taxon>Planctomycetota</taxon>
        <taxon>Candidatus Brocadiia</taxon>
        <taxon>Candidatus Brocadiales</taxon>
        <taxon>Candidatus Brocadiaceae</taxon>
        <taxon>Candidatus Brocadia</taxon>
    </lineage>
</organism>
<protein>
    <recommendedName>
        <fullName evidence="1">DUF1858 domain-containing protein</fullName>
    </recommendedName>
</protein>
<accession>A0A0M2V0I9</accession>
<dbReference type="Pfam" id="PF08984">
    <property type="entry name" value="DUF1858"/>
    <property type="match status" value="1"/>
</dbReference>
<dbReference type="AlphaFoldDB" id="A0A0M2V0I9"/>
<dbReference type="InterPro" id="IPR038062">
    <property type="entry name" value="ScdA-like_N_sf"/>
</dbReference>
<evidence type="ECO:0000313" key="2">
    <source>
        <dbReference type="EMBL" id="KKO20701.1"/>
    </source>
</evidence>
<reference evidence="2 3" key="1">
    <citation type="journal article" date="2013" name="BMC Microbiol.">
        <title>Identification of the type II cytochrome c maturation pathway in anammox bacteria by comparative genomics.</title>
        <authorList>
            <person name="Ferousi C."/>
            <person name="Speth D.R."/>
            <person name="Reimann J."/>
            <person name="Op den Camp H.J."/>
            <person name="Allen J.W."/>
            <person name="Keltjens J.T."/>
            <person name="Jetten M.S."/>
        </authorList>
    </citation>
    <scope>NUCLEOTIDE SEQUENCE [LARGE SCALE GENOMIC DNA]</scope>
    <source>
        <strain evidence="2">RU1</strain>
    </source>
</reference>
<evidence type="ECO:0000259" key="1">
    <source>
        <dbReference type="Pfam" id="PF08984"/>
    </source>
</evidence>
<dbReference type="Gene3D" id="1.10.3910.10">
    <property type="entry name" value="SP0561-like"/>
    <property type="match status" value="1"/>
</dbReference>
<comment type="caution">
    <text evidence="2">The sequence shown here is derived from an EMBL/GenBank/DDBJ whole genome shotgun (WGS) entry which is preliminary data.</text>
</comment>
<dbReference type="EMBL" id="LAQJ01000079">
    <property type="protein sequence ID" value="KKO20701.1"/>
    <property type="molecule type" value="Genomic_DNA"/>
</dbReference>
<evidence type="ECO:0000313" key="3">
    <source>
        <dbReference type="Proteomes" id="UP000034954"/>
    </source>
</evidence>
<gene>
    <name evidence="2" type="ORF">BROFUL_00568</name>
</gene>
<keyword evidence="3" id="KW-1185">Reference proteome</keyword>
<proteinExistence type="predicted"/>
<name>A0A0M2V0I9_9BACT</name>
<feature type="domain" description="DUF1858" evidence="1">
    <location>
        <begin position="21"/>
        <end position="79"/>
    </location>
</feature>